<reference evidence="1" key="1">
    <citation type="submission" date="2022-10" db="EMBL/GenBank/DDBJ databases">
        <authorList>
            <person name="Kim H.S."/>
            <person name="Kim J.-S."/>
            <person name="Suh M.K."/>
            <person name="Eom M.K."/>
            <person name="Lee J.-S."/>
        </authorList>
    </citation>
    <scope>NUCLEOTIDE SEQUENCE</scope>
    <source>
        <strain evidence="1">LIP-5</strain>
    </source>
</reference>
<gene>
    <name evidence="1" type="ORF">OD355_01825</name>
</gene>
<dbReference type="EMBL" id="JAOTPL010000002">
    <property type="protein sequence ID" value="MCU7693250.1"/>
    <property type="molecule type" value="Genomic_DNA"/>
</dbReference>
<proteinExistence type="predicted"/>
<evidence type="ECO:0000313" key="2">
    <source>
        <dbReference type="Proteomes" id="UP001209317"/>
    </source>
</evidence>
<dbReference type="RefSeq" id="WP_263036738.1">
    <property type="nucleotide sequence ID" value="NZ_JAOTPL010000002.1"/>
</dbReference>
<evidence type="ECO:0008006" key="3">
    <source>
        <dbReference type="Google" id="ProtNLM"/>
    </source>
</evidence>
<protein>
    <recommendedName>
        <fullName evidence="3">Transcriptional regulator, AbiEi antitoxin, Type IV TA system</fullName>
    </recommendedName>
</protein>
<name>A0AAE3IJM9_9BACT</name>
<sequence>MNPVTINSNLYNHPISHQTLLSLLKDYKRPNDKIYEMVSNHKLVPLRRGLYVWNNQVLPEPFSIANVLYGPSYVSAESALSYRGIIPERVFSIVSMTLKQSKIFKTHLGNFEYIKLPAPYYAFGVEQVEIRDGQFSLMAVAEKALFDKVITTSGVLLRSISSARDFMLQNLRIDEDLLRKFDVKTMQIWVKHAPKKASLKYIIKAIEQL</sequence>
<dbReference type="Proteomes" id="UP001209317">
    <property type="component" value="Unassembled WGS sequence"/>
</dbReference>
<keyword evidence="2" id="KW-1185">Reference proteome</keyword>
<evidence type="ECO:0000313" key="1">
    <source>
        <dbReference type="EMBL" id="MCU7693250.1"/>
    </source>
</evidence>
<accession>A0AAE3IJM9</accession>
<organism evidence="1 2">
    <name type="scientific">Haoranjiania flava</name>
    <dbReference type="NCBI Taxonomy" id="1856322"/>
    <lineage>
        <taxon>Bacteria</taxon>
        <taxon>Pseudomonadati</taxon>
        <taxon>Bacteroidota</taxon>
        <taxon>Chitinophagia</taxon>
        <taxon>Chitinophagales</taxon>
        <taxon>Chitinophagaceae</taxon>
        <taxon>Haoranjiania</taxon>
    </lineage>
</organism>
<dbReference type="AlphaFoldDB" id="A0AAE3IJM9"/>
<comment type="caution">
    <text evidence="1">The sequence shown here is derived from an EMBL/GenBank/DDBJ whole genome shotgun (WGS) entry which is preliminary data.</text>
</comment>